<feature type="transmembrane region" description="Helical" evidence="1">
    <location>
        <begin position="51"/>
        <end position="73"/>
    </location>
</feature>
<keyword evidence="1" id="KW-0812">Transmembrane</keyword>
<accession>A0A1W6K8H8</accession>
<name>A0A1W6K8H8_9GAMM</name>
<dbReference type="Proteomes" id="UP000193100">
    <property type="component" value="Chromosome"/>
</dbReference>
<feature type="transmembrane region" description="Helical" evidence="1">
    <location>
        <begin position="189"/>
        <end position="213"/>
    </location>
</feature>
<sequence>MELTMAKIHSWERAAIGASLGILTALAWAYMAMPMTMAAGSGLSFLGLGTVMWMVMMAAMMLPGAAPMIMTYIRVHQRRRQLEKAAVPTWLFMAGYLAVWAAFGAVAAVAQWALHANTLMTSAMGHLEPLLGSCLLVVAGAFQFSSLKQACLSRCQSPITFLMTEWRDGAIGAFTMGARHGAFCTGCCWALMLLMFVGGVMNLAWMAVLALYFLAEKLVAWPQTFSRITGAALIVGGLLVGTLY</sequence>
<reference evidence="2 3" key="1">
    <citation type="submission" date="2017-04" db="EMBL/GenBank/DDBJ databases">
        <title>Genome Sequence of Marinobacter salarius strain SMR5 Isolated from a culture of the Diatom Skeletonema marinoi.</title>
        <authorList>
            <person name="Topel M."/>
            <person name="Pinder M.I.M."/>
            <person name="Johansson O.N."/>
            <person name="Kourtchenko O."/>
            <person name="Godhe A."/>
            <person name="Clarke A.K."/>
        </authorList>
    </citation>
    <scope>NUCLEOTIDE SEQUENCE [LARGE SCALE GENOMIC DNA]</scope>
    <source>
        <strain evidence="2 3">SMR5</strain>
    </source>
</reference>
<dbReference type="InterPro" id="IPR018688">
    <property type="entry name" value="PpoB2-like"/>
</dbReference>
<gene>
    <name evidence="2" type="ORF">MARSALSMR5_01650</name>
</gene>
<protein>
    <recommendedName>
        <fullName evidence="4">Metal-binding integral membrane protein</fullName>
    </recommendedName>
</protein>
<evidence type="ECO:0000313" key="3">
    <source>
        <dbReference type="Proteomes" id="UP000193100"/>
    </source>
</evidence>
<dbReference type="EMBL" id="CP020931">
    <property type="protein sequence ID" value="ARM83735.1"/>
    <property type="molecule type" value="Genomic_DNA"/>
</dbReference>
<proteinExistence type="predicted"/>
<feature type="transmembrane region" description="Helical" evidence="1">
    <location>
        <begin position="12"/>
        <end position="31"/>
    </location>
</feature>
<dbReference type="Pfam" id="PF09948">
    <property type="entry name" value="PpoB2"/>
    <property type="match status" value="1"/>
</dbReference>
<feature type="transmembrane region" description="Helical" evidence="1">
    <location>
        <begin position="85"/>
        <end position="110"/>
    </location>
</feature>
<feature type="transmembrane region" description="Helical" evidence="1">
    <location>
        <begin position="130"/>
        <end position="147"/>
    </location>
</feature>
<feature type="transmembrane region" description="Helical" evidence="1">
    <location>
        <begin position="225"/>
        <end position="243"/>
    </location>
</feature>
<keyword evidence="1" id="KW-0472">Membrane</keyword>
<keyword evidence="1" id="KW-1133">Transmembrane helix</keyword>
<evidence type="ECO:0000256" key="1">
    <source>
        <dbReference type="SAM" id="Phobius"/>
    </source>
</evidence>
<evidence type="ECO:0000313" key="2">
    <source>
        <dbReference type="EMBL" id="ARM83735.1"/>
    </source>
</evidence>
<dbReference type="AlphaFoldDB" id="A0A1W6K8H8"/>
<evidence type="ECO:0008006" key="4">
    <source>
        <dbReference type="Google" id="ProtNLM"/>
    </source>
</evidence>
<organism evidence="2 3">
    <name type="scientific">Marinobacter salarius</name>
    <dbReference type="NCBI Taxonomy" id="1420917"/>
    <lineage>
        <taxon>Bacteria</taxon>
        <taxon>Pseudomonadati</taxon>
        <taxon>Pseudomonadota</taxon>
        <taxon>Gammaproteobacteria</taxon>
        <taxon>Pseudomonadales</taxon>
        <taxon>Marinobacteraceae</taxon>
        <taxon>Marinobacter</taxon>
    </lineage>
</organism>